<dbReference type="EMBL" id="KJ748547">
    <property type="protein sequence ID" value="AHY82546.1"/>
    <property type="molecule type" value="Genomic_DNA"/>
</dbReference>
<organism evidence="3">
    <name type="scientific">Paramecium octaurelia</name>
    <dbReference type="NCBI Taxonomy" id="43137"/>
    <lineage>
        <taxon>Eukaryota</taxon>
        <taxon>Sar</taxon>
        <taxon>Alveolata</taxon>
        <taxon>Ciliophora</taxon>
        <taxon>Intramacronucleata</taxon>
        <taxon>Oligohymenophorea</taxon>
        <taxon>Peniculida</taxon>
        <taxon>Parameciidae</taxon>
        <taxon>Paramecium</taxon>
    </lineage>
</organism>
<evidence type="ECO:0000313" key="3">
    <source>
        <dbReference type="EMBL" id="AHY82546.1"/>
    </source>
</evidence>
<proteinExistence type="predicted"/>
<sequence>MDNINPHQNPQLNRKNNLNFANKQWRIFQTAIEENQPCQQLSLITKPKMVDSCQQLQSESIPRKIRKQINQCQYCLQKFKNYKALGGHISKKHKGSSKKYNEKMRSHKRNTQTRFNRRILTQHIRSLFRFEDQVDS</sequence>
<name>A0A023ZRZ3_PAROT</name>
<dbReference type="PROSITE" id="PS00028">
    <property type="entry name" value="ZINC_FINGER_C2H2_1"/>
    <property type="match status" value="1"/>
</dbReference>
<gene>
    <name evidence="3" type="primary">mtC</name>
</gene>
<feature type="region of interest" description="Disordered" evidence="1">
    <location>
        <begin position="87"/>
        <end position="109"/>
    </location>
</feature>
<feature type="domain" description="C2H2-type" evidence="2">
    <location>
        <begin position="72"/>
        <end position="93"/>
    </location>
</feature>
<evidence type="ECO:0000256" key="1">
    <source>
        <dbReference type="SAM" id="MobiDB-lite"/>
    </source>
</evidence>
<accession>A0A023ZRZ3</accession>
<dbReference type="InterPro" id="IPR013087">
    <property type="entry name" value="Znf_C2H2_type"/>
</dbReference>
<protein>
    <submittedName>
        <fullName evidence="3">MtC protein</fullName>
    </submittedName>
</protein>
<reference evidence="3" key="1">
    <citation type="journal article" date="2014" name="Nature">
        <title>Genome-defence small RNAs exapted for epigenetic mating-type inheritance.</title>
        <authorList>
            <person name="Singh D.P."/>
            <person name="Saudemont B."/>
            <person name="Guglielmi G."/>
            <person name="Arnaiz O."/>
            <person name="Gout J.F."/>
            <person name="Prajer M."/>
            <person name="Potekhin A."/>
            <person name="Przybos E."/>
            <person name="Aubusson-Fleury A."/>
            <person name="Bhullar S."/>
            <person name="Bouhouche K."/>
            <person name="Lhuillier-Akakpo M."/>
            <person name="Tanty V."/>
            <person name="Blugeon C."/>
            <person name="Alberti A."/>
            <person name="Labadie K."/>
            <person name="Aury J.M."/>
            <person name="Sperling L."/>
            <person name="Duharcourt S."/>
            <person name="Meyer E."/>
        </authorList>
    </citation>
    <scope>NUCLEOTIDE SEQUENCE</scope>
    <source>
        <strain evidence="3">GFg-1</strain>
    </source>
</reference>
<evidence type="ECO:0000259" key="2">
    <source>
        <dbReference type="PROSITE" id="PS00028"/>
    </source>
</evidence>
<dbReference type="AlphaFoldDB" id="A0A023ZRZ3"/>